<dbReference type="Proteomes" id="UP001295684">
    <property type="component" value="Unassembled WGS sequence"/>
</dbReference>
<sequence length="623" mass="73108">MIKFSHCSTILQYYGTFTEAMRVIPFLCKGSLAMVRVYYEALKNRLNTKKSILRQKGSFTKELIKFLLEGKRHLLYQMEIKLEKPKEVTLFKKLVTKTEEPENVKFRLINVTFSETIVDVEMYNSIYWCLVDQNIDPSGLQFARYDYIFSDLQLKQKDAKFEYTKKIDHAEIIPYCMLYKRIHYAEFDTSPKNLQELLNLNIPISELGLKIDILRGGKQKLLDFENLHIYPNDFSGEEERTLFFVNLKKACSYITKLILIPKTTGDEDLSSLDWFTLEDVQEIFPNVQNLEYNFKMLPNSMCIRSDSFGSSRQIKYRPSPSLLCSSLLQNGCSYSSIDSENKNGYIVMDDVDFFLYNPITEEYSSFHCSKYFHTVNARTYDATHEEIERFKKRFIKIISPSGWPHIRFIEVKYLEGTKFEHVSKVNALNSQQFEQAREEFTEEHKEYTELNEPIMFFKEKTFDKVVGLDFLMKYQPRTCREVCIKLENDSNLSENVENLKILSSIKVVSKLSLEVELTPENCELIIKALNHKIPYITIVVSKLALKKIPKDLRKRISSGLICHKSLKSLSFKFKENSGVQYYNRAHSKESKFKFKKFVEKILLTCNHATEKISPWSQVELTDY</sequence>
<dbReference type="EMBL" id="CAMPGE010000405">
    <property type="protein sequence ID" value="CAI2359151.1"/>
    <property type="molecule type" value="Genomic_DNA"/>
</dbReference>
<proteinExistence type="predicted"/>
<dbReference type="AlphaFoldDB" id="A0AAD1TZ79"/>
<evidence type="ECO:0000313" key="2">
    <source>
        <dbReference type="Proteomes" id="UP001295684"/>
    </source>
</evidence>
<name>A0AAD1TZ79_EUPCR</name>
<comment type="caution">
    <text evidence="1">The sequence shown here is derived from an EMBL/GenBank/DDBJ whole genome shotgun (WGS) entry which is preliminary data.</text>
</comment>
<reference evidence="1" key="1">
    <citation type="submission" date="2023-07" db="EMBL/GenBank/DDBJ databases">
        <authorList>
            <consortium name="AG Swart"/>
            <person name="Singh M."/>
            <person name="Singh A."/>
            <person name="Seah K."/>
            <person name="Emmerich C."/>
        </authorList>
    </citation>
    <scope>NUCLEOTIDE SEQUENCE</scope>
    <source>
        <strain evidence="1">DP1</strain>
    </source>
</reference>
<protein>
    <submittedName>
        <fullName evidence="1">Uncharacterized protein</fullName>
    </submittedName>
</protein>
<accession>A0AAD1TZ79</accession>
<evidence type="ECO:0000313" key="1">
    <source>
        <dbReference type="EMBL" id="CAI2359151.1"/>
    </source>
</evidence>
<gene>
    <name evidence="1" type="ORF">ECRASSUSDP1_LOCUS436</name>
</gene>
<organism evidence="1 2">
    <name type="scientific">Euplotes crassus</name>
    <dbReference type="NCBI Taxonomy" id="5936"/>
    <lineage>
        <taxon>Eukaryota</taxon>
        <taxon>Sar</taxon>
        <taxon>Alveolata</taxon>
        <taxon>Ciliophora</taxon>
        <taxon>Intramacronucleata</taxon>
        <taxon>Spirotrichea</taxon>
        <taxon>Hypotrichia</taxon>
        <taxon>Euplotida</taxon>
        <taxon>Euplotidae</taxon>
        <taxon>Moneuplotes</taxon>
    </lineage>
</organism>
<keyword evidence="2" id="KW-1185">Reference proteome</keyword>